<feature type="compositionally biased region" description="Polar residues" evidence="5">
    <location>
        <begin position="44"/>
        <end position="58"/>
    </location>
</feature>
<name>A0A3N4M1A8_9PEZI</name>
<dbReference type="STRING" id="1051890.A0A3N4M1A8"/>
<keyword evidence="6" id="KW-0812">Transmembrane</keyword>
<keyword evidence="9" id="KW-1185">Reference proteome</keyword>
<sequence length="467" mass="50922">MTRSYNTKPRDESPHSIPSSIIPIPSAHQAHKPYHQPPPPPLNRQINPSTMNSSGFTMSLSSKPPPPLPNKALPAALSAPFRSRLVDDSDSDSDEPNHGKVHHVSAFTKTKGAIPLDSDGDSGKKSPLVIPALRNKDWREESLKRKRHQVWMPPEARAGPQGVGEGEGGGGCSETVGGNTGMGLGKEGYGLQVMERKVIAVEEENGKGEVEAGDGYVKTGEVGQEKPKTEDEIALEALVSGEAKKKSTLILLPTGEDLGWRESRAQMSLQDESDAYKADIALRPDAPSLDAYDAVPVEEFGAALLRGMGWKEGMELGKGARGKKVAPGKVKVVERRPALLGLGAKTWERGDGEDTDQSEKRRRREDERDRSRERRRGYDSPKWSGILEETETETETETEIETGEGTMIGDQIGEETATGIVEGSMTVTGEDGVEKRDDCMIVTAFCFCFLCYILSFMVHKEVMDRSI</sequence>
<dbReference type="OrthoDB" id="5577072at2759"/>
<evidence type="ECO:0000256" key="6">
    <source>
        <dbReference type="SAM" id="Phobius"/>
    </source>
</evidence>
<keyword evidence="3 4" id="KW-0539">Nucleus</keyword>
<keyword evidence="6" id="KW-0472">Membrane</keyword>
<dbReference type="GO" id="GO:0003676">
    <property type="term" value="F:nucleic acid binding"/>
    <property type="evidence" value="ECO:0007669"/>
    <property type="project" value="InterPro"/>
</dbReference>
<protein>
    <recommendedName>
        <fullName evidence="4">Pre-mRNA-splicing factor</fullName>
    </recommendedName>
</protein>
<keyword evidence="4" id="KW-0507">mRNA processing</keyword>
<feature type="compositionally biased region" description="Basic and acidic residues" evidence="5">
    <location>
        <begin position="364"/>
        <end position="379"/>
    </location>
</feature>
<reference evidence="8 9" key="1">
    <citation type="journal article" date="2018" name="Nat. Ecol. Evol.">
        <title>Pezizomycetes genomes reveal the molecular basis of ectomycorrhizal truffle lifestyle.</title>
        <authorList>
            <person name="Murat C."/>
            <person name="Payen T."/>
            <person name="Noel B."/>
            <person name="Kuo A."/>
            <person name="Morin E."/>
            <person name="Chen J."/>
            <person name="Kohler A."/>
            <person name="Krizsan K."/>
            <person name="Balestrini R."/>
            <person name="Da Silva C."/>
            <person name="Montanini B."/>
            <person name="Hainaut M."/>
            <person name="Levati E."/>
            <person name="Barry K.W."/>
            <person name="Belfiori B."/>
            <person name="Cichocki N."/>
            <person name="Clum A."/>
            <person name="Dockter R.B."/>
            <person name="Fauchery L."/>
            <person name="Guy J."/>
            <person name="Iotti M."/>
            <person name="Le Tacon F."/>
            <person name="Lindquist E.A."/>
            <person name="Lipzen A."/>
            <person name="Malagnac F."/>
            <person name="Mello A."/>
            <person name="Molinier V."/>
            <person name="Miyauchi S."/>
            <person name="Poulain J."/>
            <person name="Riccioni C."/>
            <person name="Rubini A."/>
            <person name="Sitrit Y."/>
            <person name="Splivallo R."/>
            <person name="Traeger S."/>
            <person name="Wang M."/>
            <person name="Zifcakova L."/>
            <person name="Wipf D."/>
            <person name="Zambonelli A."/>
            <person name="Paolocci F."/>
            <person name="Nowrousian M."/>
            <person name="Ottonello S."/>
            <person name="Baldrian P."/>
            <person name="Spatafora J.W."/>
            <person name="Henrissat B."/>
            <person name="Nagy L.G."/>
            <person name="Aury J.M."/>
            <person name="Wincker P."/>
            <person name="Grigoriev I.V."/>
            <person name="Bonfante P."/>
            <person name="Martin F.M."/>
        </authorList>
    </citation>
    <scope>NUCLEOTIDE SEQUENCE [LARGE SCALE GENOMIC DNA]</scope>
    <source>
        <strain evidence="8 9">ATCC MYA-4762</strain>
    </source>
</reference>
<dbReference type="AlphaFoldDB" id="A0A3N4M1A8"/>
<evidence type="ECO:0000256" key="2">
    <source>
        <dbReference type="ARBA" id="ARBA00008576"/>
    </source>
</evidence>
<keyword evidence="6" id="KW-1133">Transmembrane helix</keyword>
<dbReference type="InParanoid" id="A0A3N4M1A8"/>
<dbReference type="InterPro" id="IPR000467">
    <property type="entry name" value="G_patch_dom"/>
</dbReference>
<dbReference type="EMBL" id="ML121528">
    <property type="protein sequence ID" value="RPB28850.1"/>
    <property type="molecule type" value="Genomic_DNA"/>
</dbReference>
<dbReference type="GO" id="GO:0000398">
    <property type="term" value="P:mRNA splicing, via spliceosome"/>
    <property type="evidence" value="ECO:0007669"/>
    <property type="project" value="UniProtKB-UniRule"/>
</dbReference>
<feature type="region of interest" description="Disordered" evidence="5">
    <location>
        <begin position="343"/>
        <end position="410"/>
    </location>
</feature>
<dbReference type="PANTHER" id="PTHR15818:SF2">
    <property type="entry name" value="G-PATCH DOMAIN AND KOW MOTIFS-CONTAINING PROTEIN"/>
    <property type="match status" value="1"/>
</dbReference>
<feature type="domain" description="G-patch" evidence="7">
    <location>
        <begin position="297"/>
        <end position="347"/>
    </location>
</feature>
<comment type="function">
    <text evidence="4">Involved in spliceosome maturation and the first step of pre-mRNA splicing.</text>
</comment>
<feature type="region of interest" description="Disordered" evidence="5">
    <location>
        <begin position="1"/>
        <end position="106"/>
    </location>
</feature>
<dbReference type="InterPro" id="IPR026822">
    <property type="entry name" value="Spp2/MOS2_G-patch"/>
</dbReference>
<proteinExistence type="inferred from homology"/>
<keyword evidence="4" id="KW-0508">mRNA splicing</keyword>
<dbReference type="PANTHER" id="PTHR15818">
    <property type="entry name" value="G PATCH AND KOW-CONTAINING"/>
    <property type="match status" value="1"/>
</dbReference>
<feature type="compositionally biased region" description="Acidic residues" evidence="5">
    <location>
        <begin position="388"/>
        <end position="402"/>
    </location>
</feature>
<evidence type="ECO:0000256" key="5">
    <source>
        <dbReference type="SAM" id="MobiDB-lite"/>
    </source>
</evidence>
<evidence type="ECO:0000259" key="7">
    <source>
        <dbReference type="PROSITE" id="PS50174"/>
    </source>
</evidence>
<organism evidence="8 9">
    <name type="scientific">Terfezia boudieri ATCC MYA-4762</name>
    <dbReference type="NCBI Taxonomy" id="1051890"/>
    <lineage>
        <taxon>Eukaryota</taxon>
        <taxon>Fungi</taxon>
        <taxon>Dikarya</taxon>
        <taxon>Ascomycota</taxon>
        <taxon>Pezizomycotina</taxon>
        <taxon>Pezizomycetes</taxon>
        <taxon>Pezizales</taxon>
        <taxon>Pezizaceae</taxon>
        <taxon>Terfezia</taxon>
    </lineage>
</organism>
<evidence type="ECO:0000313" key="8">
    <source>
        <dbReference type="EMBL" id="RPB28850.1"/>
    </source>
</evidence>
<dbReference type="Pfam" id="PF12656">
    <property type="entry name" value="G-patch_2"/>
    <property type="match status" value="1"/>
</dbReference>
<evidence type="ECO:0000256" key="4">
    <source>
        <dbReference type="RuleBase" id="RU369096"/>
    </source>
</evidence>
<evidence type="ECO:0000256" key="1">
    <source>
        <dbReference type="ARBA" id="ARBA00004123"/>
    </source>
</evidence>
<dbReference type="PROSITE" id="PS50174">
    <property type="entry name" value="G_PATCH"/>
    <property type="match status" value="1"/>
</dbReference>
<evidence type="ECO:0000256" key="3">
    <source>
        <dbReference type="ARBA" id="ARBA00023242"/>
    </source>
</evidence>
<dbReference type="InterPro" id="IPR045166">
    <property type="entry name" value="Spp2-like"/>
</dbReference>
<accession>A0A3N4M1A8</accession>
<feature type="compositionally biased region" description="Low complexity" evidence="5">
    <location>
        <begin position="15"/>
        <end position="26"/>
    </location>
</feature>
<feature type="transmembrane region" description="Helical" evidence="6">
    <location>
        <begin position="440"/>
        <end position="458"/>
    </location>
</feature>
<feature type="compositionally biased region" description="Low complexity" evidence="5">
    <location>
        <begin position="70"/>
        <end position="80"/>
    </location>
</feature>
<dbReference type="GO" id="GO:0005681">
    <property type="term" value="C:spliceosomal complex"/>
    <property type="evidence" value="ECO:0007669"/>
    <property type="project" value="UniProtKB-UniRule"/>
</dbReference>
<keyword evidence="4" id="KW-0747">Spliceosome</keyword>
<evidence type="ECO:0000313" key="9">
    <source>
        <dbReference type="Proteomes" id="UP000267821"/>
    </source>
</evidence>
<comment type="similarity">
    <text evidence="2 4">Belongs to the SPP2 family.</text>
</comment>
<gene>
    <name evidence="8" type="ORF">L211DRAFT_242330</name>
</gene>
<dbReference type="Proteomes" id="UP000267821">
    <property type="component" value="Unassembled WGS sequence"/>
</dbReference>
<comment type="subcellular location">
    <subcellularLocation>
        <location evidence="1 4">Nucleus</location>
    </subcellularLocation>
</comment>